<evidence type="ECO:0000313" key="1">
    <source>
        <dbReference type="EMBL" id="KAK7474186.1"/>
    </source>
</evidence>
<gene>
    <name evidence="1" type="ORF">BaRGS_00034535</name>
</gene>
<dbReference type="Proteomes" id="UP001519460">
    <property type="component" value="Unassembled WGS sequence"/>
</dbReference>
<evidence type="ECO:0000313" key="2">
    <source>
        <dbReference type="Proteomes" id="UP001519460"/>
    </source>
</evidence>
<keyword evidence="2" id="KW-1185">Reference proteome</keyword>
<sequence length="122" mass="13501">MLGGPIKSSTRSPPYCPPSQSAKYVKAFRGLVQRWVGLVERRPLRKARGYREDDVTKGSLSRGWVDVSGFDHTCNAYLYFSWGSGPDPDLAVFDEIIKPAGKSCPEKPADNVWRHLASCGIS</sequence>
<name>A0ABD0JH53_9CAEN</name>
<organism evidence="1 2">
    <name type="scientific">Batillaria attramentaria</name>
    <dbReference type="NCBI Taxonomy" id="370345"/>
    <lineage>
        <taxon>Eukaryota</taxon>
        <taxon>Metazoa</taxon>
        <taxon>Spiralia</taxon>
        <taxon>Lophotrochozoa</taxon>
        <taxon>Mollusca</taxon>
        <taxon>Gastropoda</taxon>
        <taxon>Caenogastropoda</taxon>
        <taxon>Sorbeoconcha</taxon>
        <taxon>Cerithioidea</taxon>
        <taxon>Batillariidae</taxon>
        <taxon>Batillaria</taxon>
    </lineage>
</organism>
<accession>A0ABD0JH53</accession>
<protein>
    <submittedName>
        <fullName evidence="1">Uncharacterized protein</fullName>
    </submittedName>
</protein>
<dbReference type="AlphaFoldDB" id="A0ABD0JH53"/>
<comment type="caution">
    <text evidence="1">The sequence shown here is derived from an EMBL/GenBank/DDBJ whole genome shotgun (WGS) entry which is preliminary data.</text>
</comment>
<dbReference type="EMBL" id="JACVVK020000444">
    <property type="protein sequence ID" value="KAK7474186.1"/>
    <property type="molecule type" value="Genomic_DNA"/>
</dbReference>
<reference evidence="1 2" key="1">
    <citation type="journal article" date="2023" name="Sci. Data">
        <title>Genome assembly of the Korean intertidal mud-creeper Batillaria attramentaria.</title>
        <authorList>
            <person name="Patra A.K."/>
            <person name="Ho P.T."/>
            <person name="Jun S."/>
            <person name="Lee S.J."/>
            <person name="Kim Y."/>
            <person name="Won Y.J."/>
        </authorList>
    </citation>
    <scope>NUCLEOTIDE SEQUENCE [LARGE SCALE GENOMIC DNA]</scope>
    <source>
        <strain evidence="1">Wonlab-2016</strain>
    </source>
</reference>
<proteinExistence type="predicted"/>